<evidence type="ECO:0000259" key="7">
    <source>
        <dbReference type="PROSITE" id="PS50863"/>
    </source>
</evidence>
<keyword evidence="3" id="KW-0238">DNA-binding</keyword>
<accession>A0A5J9U7Z8</accession>
<reference evidence="8 9" key="1">
    <citation type="journal article" date="2019" name="Sci. Rep.">
        <title>A high-quality genome of Eragrostis curvula grass provides insights into Poaceae evolution and supports new strategies to enhance forage quality.</title>
        <authorList>
            <person name="Carballo J."/>
            <person name="Santos B.A.C.M."/>
            <person name="Zappacosta D."/>
            <person name="Garbus I."/>
            <person name="Selva J.P."/>
            <person name="Gallo C.A."/>
            <person name="Diaz A."/>
            <person name="Albertini E."/>
            <person name="Caccamo M."/>
            <person name="Echenique V."/>
        </authorList>
    </citation>
    <scope>NUCLEOTIDE SEQUENCE [LARGE SCALE GENOMIC DNA]</scope>
    <source>
        <strain evidence="9">cv. Victoria</strain>
        <tissue evidence="8">Leaf</tissue>
    </source>
</reference>
<dbReference type="OrthoDB" id="725474at2759"/>
<evidence type="ECO:0000256" key="6">
    <source>
        <dbReference type="SAM" id="MobiDB-lite"/>
    </source>
</evidence>
<protein>
    <recommendedName>
        <fullName evidence="7">TF-B3 domain-containing protein</fullName>
    </recommendedName>
</protein>
<comment type="caution">
    <text evidence="8">The sequence shown here is derived from an EMBL/GenBank/DDBJ whole genome shotgun (WGS) entry which is preliminary data.</text>
</comment>
<dbReference type="InterPro" id="IPR003340">
    <property type="entry name" value="B3_DNA-bd"/>
</dbReference>
<dbReference type="CDD" id="cd10017">
    <property type="entry name" value="B3_DNA"/>
    <property type="match status" value="2"/>
</dbReference>
<organism evidence="8 9">
    <name type="scientific">Eragrostis curvula</name>
    <name type="common">weeping love grass</name>
    <dbReference type="NCBI Taxonomy" id="38414"/>
    <lineage>
        <taxon>Eukaryota</taxon>
        <taxon>Viridiplantae</taxon>
        <taxon>Streptophyta</taxon>
        <taxon>Embryophyta</taxon>
        <taxon>Tracheophyta</taxon>
        <taxon>Spermatophyta</taxon>
        <taxon>Magnoliopsida</taxon>
        <taxon>Liliopsida</taxon>
        <taxon>Poales</taxon>
        <taxon>Poaceae</taxon>
        <taxon>PACMAD clade</taxon>
        <taxon>Chloridoideae</taxon>
        <taxon>Eragrostideae</taxon>
        <taxon>Eragrostidinae</taxon>
        <taxon>Eragrostis</taxon>
    </lineage>
</organism>
<keyword evidence="9" id="KW-1185">Reference proteome</keyword>
<dbReference type="Pfam" id="PF02362">
    <property type="entry name" value="B3"/>
    <property type="match status" value="2"/>
</dbReference>
<dbReference type="GO" id="GO:0005634">
    <property type="term" value="C:nucleus"/>
    <property type="evidence" value="ECO:0007669"/>
    <property type="project" value="UniProtKB-SubCell"/>
</dbReference>
<keyword evidence="5" id="KW-0539">Nucleus</keyword>
<dbReference type="Proteomes" id="UP000324897">
    <property type="component" value="Chromosome 7"/>
</dbReference>
<proteinExistence type="predicted"/>
<dbReference type="PANTHER" id="PTHR31674:SF95">
    <property type="entry name" value="B3 DOMAIN-CONTAINING PROTEIN OS03G0212300"/>
    <property type="match status" value="1"/>
</dbReference>
<dbReference type="AlphaFoldDB" id="A0A5J9U7Z8"/>
<sequence>MQVPLKLSHPHTTSIDGVHTAQLLPSLSSIITPFVASFLHPPFLFTCLWVPTPSHRSGCRRRRELPVSFTTYVDLRREAEMLEGMGSSEFYRTLFPGDCKRKLRLPDRFAAELGDRRHAKLRLAGGGEQPLWDVKVVDDEDKYLGRGWKEFAGAHDLRDGHLLVFRYDGSDVITVTVFDETTCRRRLGQQHCPRDAAAAAAGTPVHGAAKEFPSPPAPRGGSTSADYSAGVGGSVTGSGSGSSEGGSPAVAADAEQSQFAVTLRPCNLRAKKDQYLHVPLAFQDAHGYAQRRRVTLRMGGRSWTVNLKHGKRTRGNRTSFKYGWHQFCLDNGLRVGDICIFKALREGDGGDDDDDYDDESHVLKVEVRKKDGTFLD</sequence>
<keyword evidence="2" id="KW-0805">Transcription regulation</keyword>
<evidence type="ECO:0000313" key="8">
    <source>
        <dbReference type="EMBL" id="TVU19270.1"/>
    </source>
</evidence>
<feature type="compositionally biased region" description="Gly residues" evidence="6">
    <location>
        <begin position="230"/>
        <end position="244"/>
    </location>
</feature>
<feature type="domain" description="TF-B3" evidence="7">
    <location>
        <begin position="261"/>
        <end position="371"/>
    </location>
</feature>
<comment type="subcellular location">
    <subcellularLocation>
        <location evidence="1">Nucleus</location>
    </subcellularLocation>
</comment>
<evidence type="ECO:0000313" key="9">
    <source>
        <dbReference type="Proteomes" id="UP000324897"/>
    </source>
</evidence>
<dbReference type="Gramene" id="TVU19270">
    <property type="protein sequence ID" value="TVU19270"/>
    <property type="gene ID" value="EJB05_35409"/>
</dbReference>
<feature type="domain" description="TF-B3" evidence="7">
    <location>
        <begin position="103"/>
        <end position="181"/>
    </location>
</feature>
<dbReference type="EMBL" id="RWGY01000029">
    <property type="protein sequence ID" value="TVU19270.1"/>
    <property type="molecule type" value="Genomic_DNA"/>
</dbReference>
<name>A0A5J9U7Z8_9POAL</name>
<dbReference type="Gene3D" id="2.40.330.10">
    <property type="entry name" value="DNA-binding pseudobarrel domain"/>
    <property type="match status" value="2"/>
</dbReference>
<dbReference type="PROSITE" id="PS50863">
    <property type="entry name" value="B3"/>
    <property type="match status" value="2"/>
</dbReference>
<feature type="region of interest" description="Disordered" evidence="6">
    <location>
        <begin position="194"/>
        <end position="251"/>
    </location>
</feature>
<keyword evidence="4" id="KW-0804">Transcription</keyword>
<evidence type="ECO:0000256" key="5">
    <source>
        <dbReference type="ARBA" id="ARBA00023242"/>
    </source>
</evidence>
<dbReference type="SUPFAM" id="SSF101936">
    <property type="entry name" value="DNA-binding pseudobarrel domain"/>
    <property type="match status" value="2"/>
</dbReference>
<evidence type="ECO:0000256" key="2">
    <source>
        <dbReference type="ARBA" id="ARBA00023015"/>
    </source>
</evidence>
<dbReference type="PANTHER" id="PTHR31674">
    <property type="entry name" value="B3 DOMAIN-CONTAINING PROTEIN REM-LIKE 3-RELATED"/>
    <property type="match status" value="1"/>
</dbReference>
<gene>
    <name evidence="8" type="ORF">EJB05_35409</name>
</gene>
<evidence type="ECO:0000256" key="4">
    <source>
        <dbReference type="ARBA" id="ARBA00023163"/>
    </source>
</evidence>
<dbReference type="InterPro" id="IPR039218">
    <property type="entry name" value="REM_fam"/>
</dbReference>
<evidence type="ECO:0000256" key="3">
    <source>
        <dbReference type="ARBA" id="ARBA00023125"/>
    </source>
</evidence>
<dbReference type="GO" id="GO:0003677">
    <property type="term" value="F:DNA binding"/>
    <property type="evidence" value="ECO:0007669"/>
    <property type="project" value="UniProtKB-KW"/>
</dbReference>
<dbReference type="InterPro" id="IPR015300">
    <property type="entry name" value="DNA-bd_pseudobarrel_sf"/>
</dbReference>
<dbReference type="SMART" id="SM01019">
    <property type="entry name" value="B3"/>
    <property type="match status" value="2"/>
</dbReference>
<evidence type="ECO:0000256" key="1">
    <source>
        <dbReference type="ARBA" id="ARBA00004123"/>
    </source>
</evidence>